<proteinExistence type="inferred from homology"/>
<evidence type="ECO:0000256" key="8">
    <source>
        <dbReference type="RuleBase" id="RU000682"/>
    </source>
</evidence>
<reference evidence="12" key="1">
    <citation type="submission" date="2021-01" db="EMBL/GenBank/DDBJ databases">
        <title>A chromosome-scale assembly of European eel, Anguilla anguilla.</title>
        <authorList>
            <person name="Henkel C."/>
            <person name="Jong-Raadsen S.A."/>
            <person name="Dufour S."/>
            <person name="Weltzien F.-A."/>
            <person name="Palstra A.P."/>
            <person name="Pelster B."/>
            <person name="Spaink H.P."/>
            <person name="Van Den Thillart G.E."/>
            <person name="Jansen H."/>
            <person name="Zahm M."/>
            <person name="Klopp C."/>
            <person name="Cedric C."/>
            <person name="Louis A."/>
            <person name="Berthelot C."/>
            <person name="Parey E."/>
            <person name="Roest Crollius H."/>
            <person name="Montfort J."/>
            <person name="Robinson-Rechavi M."/>
            <person name="Bucao C."/>
            <person name="Bouchez O."/>
            <person name="Gislard M."/>
            <person name="Lluch J."/>
            <person name="Milhes M."/>
            <person name="Lampietro C."/>
            <person name="Lopez Roques C."/>
            <person name="Donnadieu C."/>
            <person name="Braasch I."/>
            <person name="Desvignes T."/>
            <person name="Postlethwait J."/>
            <person name="Bobe J."/>
            <person name="Guiguen Y."/>
            <person name="Dirks R."/>
        </authorList>
    </citation>
    <scope>NUCLEOTIDE SEQUENCE</scope>
    <source>
        <strain evidence="12">Tag_6206</strain>
        <tissue evidence="12">Liver</tissue>
    </source>
</reference>
<dbReference type="Pfam" id="PF03826">
    <property type="entry name" value="OAR"/>
    <property type="match status" value="1"/>
</dbReference>
<dbReference type="GO" id="GO:0000981">
    <property type="term" value="F:DNA-binding transcription factor activity, RNA polymerase II-specific"/>
    <property type="evidence" value="ECO:0007669"/>
    <property type="project" value="InterPro"/>
</dbReference>
<dbReference type="GO" id="GO:0000977">
    <property type="term" value="F:RNA polymerase II transcription regulatory region sequence-specific DNA binding"/>
    <property type="evidence" value="ECO:0007669"/>
    <property type="project" value="TreeGrafter"/>
</dbReference>
<dbReference type="FunFam" id="1.10.10.60:FF:000102">
    <property type="entry name" value="Aristaless related homeobox"/>
    <property type="match status" value="1"/>
</dbReference>
<evidence type="ECO:0000256" key="7">
    <source>
        <dbReference type="PROSITE-ProRule" id="PRU00108"/>
    </source>
</evidence>
<feature type="domain" description="Homeobox" evidence="10">
    <location>
        <begin position="190"/>
        <end position="250"/>
    </location>
</feature>
<dbReference type="PROSITE" id="PS00027">
    <property type="entry name" value="HOMEOBOX_1"/>
    <property type="match status" value="1"/>
</dbReference>
<dbReference type="PANTHER" id="PTHR24329:SF340">
    <property type="entry name" value="ARISTALESS RELATED HOMEOBOX"/>
    <property type="match status" value="1"/>
</dbReference>
<comment type="caution">
    <text evidence="12">The sequence shown here is derived from an EMBL/GenBank/DDBJ whole genome shotgun (WGS) entry which is preliminary data.</text>
</comment>
<dbReference type="CDD" id="cd00086">
    <property type="entry name" value="homeodomain"/>
    <property type="match status" value="1"/>
</dbReference>
<dbReference type="InterPro" id="IPR001356">
    <property type="entry name" value="HD"/>
</dbReference>
<dbReference type="PROSITE" id="PS50803">
    <property type="entry name" value="OAR"/>
    <property type="match status" value="1"/>
</dbReference>
<dbReference type="EMBL" id="JAFIRN010000003">
    <property type="protein sequence ID" value="KAG5851807.1"/>
    <property type="molecule type" value="Genomic_DNA"/>
</dbReference>
<feature type="DNA-binding region" description="Homeobox" evidence="7">
    <location>
        <begin position="192"/>
        <end position="251"/>
    </location>
</feature>
<feature type="region of interest" description="Disordered" evidence="9">
    <location>
        <begin position="346"/>
        <end position="369"/>
    </location>
</feature>
<dbReference type="InterPro" id="IPR050649">
    <property type="entry name" value="Paired_Homeobox_TFs"/>
</dbReference>
<evidence type="ECO:0000256" key="2">
    <source>
        <dbReference type="ARBA" id="ARBA00006503"/>
    </source>
</evidence>
<evidence type="ECO:0000256" key="9">
    <source>
        <dbReference type="SAM" id="MobiDB-lite"/>
    </source>
</evidence>
<dbReference type="PROSITE" id="PS50071">
    <property type="entry name" value="HOMEOBOX_2"/>
    <property type="match status" value="1"/>
</dbReference>
<evidence type="ECO:0000313" key="13">
    <source>
        <dbReference type="Proteomes" id="UP001044222"/>
    </source>
</evidence>
<sequence length="391" mass="43654">MTESFVMKRVMQTSLEIKAGAKSRDTADSMEPTEAVPVLSSYFIESILAKGNKQGTERNRVSAKGPELHMETGSQSHLKRICYHVDSGKNSPSHKATLQEFQDQFSDPLKSYQRRFPPSDRSRDGPLCDKLPCLGGIEHPLPIKADAKDFSEDLSQQVTTRNATGKDCEVDHREMNRVSSPDGYHSSLKRKQRRYRTTFSNFQLEELERAFRKSHYPDVFSREELAMRLDLTEARVQVWFQNRRAKWRKREKAGALNCVPGLAVSNPLGVYLDVPLNQPSVLDPTWRTGGVPALGVPHAAPVFNNASLGLGSLTWASLFRHPLLHPHFNRFITLVNPLSHTAVLTSKAPAPTPAPTFDPSLTGASERKSSSIAALRLKAKEHSAHIQQPDS</sequence>
<dbReference type="Gene3D" id="1.10.10.60">
    <property type="entry name" value="Homeodomain-like"/>
    <property type="match status" value="1"/>
</dbReference>
<keyword evidence="4 7" id="KW-0238">DNA-binding</keyword>
<comment type="similarity">
    <text evidence="2">Belongs to the paired homeobox family. Bicoid subfamily.</text>
</comment>
<accession>A0A9D3MMX1</accession>
<evidence type="ECO:0000256" key="5">
    <source>
        <dbReference type="ARBA" id="ARBA00023155"/>
    </source>
</evidence>
<evidence type="ECO:0000313" key="12">
    <source>
        <dbReference type="EMBL" id="KAG5851807.1"/>
    </source>
</evidence>
<feature type="region of interest" description="Disordered" evidence="9">
    <location>
        <begin position="53"/>
        <end position="75"/>
    </location>
</feature>
<keyword evidence="13" id="KW-1185">Reference proteome</keyword>
<dbReference type="SUPFAM" id="SSF46689">
    <property type="entry name" value="Homeodomain-like"/>
    <property type="match status" value="1"/>
</dbReference>
<organism evidence="12 13">
    <name type="scientific">Anguilla anguilla</name>
    <name type="common">European freshwater eel</name>
    <name type="synonym">Muraena anguilla</name>
    <dbReference type="NCBI Taxonomy" id="7936"/>
    <lineage>
        <taxon>Eukaryota</taxon>
        <taxon>Metazoa</taxon>
        <taxon>Chordata</taxon>
        <taxon>Craniata</taxon>
        <taxon>Vertebrata</taxon>
        <taxon>Euteleostomi</taxon>
        <taxon>Actinopterygii</taxon>
        <taxon>Neopterygii</taxon>
        <taxon>Teleostei</taxon>
        <taxon>Anguilliformes</taxon>
        <taxon>Anguillidae</taxon>
        <taxon>Anguilla</taxon>
    </lineage>
</organism>
<dbReference type="Pfam" id="PF00046">
    <property type="entry name" value="Homeodomain"/>
    <property type="match status" value="1"/>
</dbReference>
<dbReference type="Proteomes" id="UP001044222">
    <property type="component" value="Unassembled WGS sequence"/>
</dbReference>
<gene>
    <name evidence="12" type="ORF">ANANG_G00055700</name>
</gene>
<evidence type="ECO:0000256" key="3">
    <source>
        <dbReference type="ARBA" id="ARBA00022473"/>
    </source>
</evidence>
<dbReference type="GO" id="GO:0005634">
    <property type="term" value="C:nucleus"/>
    <property type="evidence" value="ECO:0007669"/>
    <property type="project" value="UniProtKB-SubCell"/>
</dbReference>
<evidence type="ECO:0000259" key="10">
    <source>
        <dbReference type="PROSITE" id="PS50071"/>
    </source>
</evidence>
<evidence type="ECO:0000259" key="11">
    <source>
        <dbReference type="PROSITE" id="PS50803"/>
    </source>
</evidence>
<comment type="subcellular location">
    <subcellularLocation>
        <location evidence="1 7 8">Nucleus</location>
    </subcellularLocation>
</comment>
<evidence type="ECO:0000256" key="4">
    <source>
        <dbReference type="ARBA" id="ARBA00023125"/>
    </source>
</evidence>
<dbReference type="InterPro" id="IPR017970">
    <property type="entry name" value="Homeobox_CS"/>
</dbReference>
<name>A0A9D3MMX1_ANGAN</name>
<dbReference type="InterPro" id="IPR003654">
    <property type="entry name" value="OAR_dom"/>
</dbReference>
<dbReference type="PANTHER" id="PTHR24329">
    <property type="entry name" value="HOMEOBOX PROTEIN ARISTALESS"/>
    <property type="match status" value="1"/>
</dbReference>
<dbReference type="SMART" id="SM00389">
    <property type="entry name" value="HOX"/>
    <property type="match status" value="1"/>
</dbReference>
<dbReference type="InterPro" id="IPR009057">
    <property type="entry name" value="Homeodomain-like_sf"/>
</dbReference>
<feature type="compositionally biased region" description="Basic and acidic residues" evidence="9">
    <location>
        <begin position="55"/>
        <end position="70"/>
    </location>
</feature>
<dbReference type="AlphaFoldDB" id="A0A9D3MMX1"/>
<evidence type="ECO:0000256" key="6">
    <source>
        <dbReference type="ARBA" id="ARBA00023242"/>
    </source>
</evidence>
<keyword evidence="6 7" id="KW-0539">Nucleus</keyword>
<keyword evidence="5 7" id="KW-0371">Homeobox</keyword>
<dbReference type="OMA" id="KDTSERH"/>
<feature type="domain" description="OAR" evidence="11">
    <location>
        <begin position="370"/>
        <end position="383"/>
    </location>
</feature>
<keyword evidence="3" id="KW-0217">Developmental protein</keyword>
<evidence type="ECO:0000256" key="1">
    <source>
        <dbReference type="ARBA" id="ARBA00004123"/>
    </source>
</evidence>
<protein>
    <submittedName>
        <fullName evidence="12">Uncharacterized protein</fullName>
    </submittedName>
</protein>